<dbReference type="STRING" id="2512241.A0A553I1N1"/>
<dbReference type="AlphaFoldDB" id="A0A553I1N1"/>
<evidence type="ECO:0000256" key="1">
    <source>
        <dbReference type="SAM" id="MobiDB-lite"/>
    </source>
</evidence>
<dbReference type="Proteomes" id="UP000319160">
    <property type="component" value="Unassembled WGS sequence"/>
</dbReference>
<reference evidence="3" key="1">
    <citation type="submission" date="2019-06" db="EMBL/GenBank/DDBJ databases">
        <title>Draft genome sequence of the griseofulvin-producing fungus Xylaria cubensis strain G536.</title>
        <authorList>
            <person name="Mead M.E."/>
            <person name="Raja H.A."/>
            <person name="Steenwyk J.L."/>
            <person name="Knowles S.L."/>
            <person name="Oberlies N.H."/>
            <person name="Rokas A."/>
        </authorList>
    </citation>
    <scope>NUCLEOTIDE SEQUENCE [LARGE SCALE GENOMIC DNA]</scope>
    <source>
        <strain evidence="3">G536</strain>
    </source>
</reference>
<evidence type="ECO:0000313" key="3">
    <source>
        <dbReference type="Proteomes" id="UP000319160"/>
    </source>
</evidence>
<keyword evidence="3" id="KW-1185">Reference proteome</keyword>
<sequence>MFGTLVSTNFGQGNLEFVKNQDPNAAVSFNIRHKIHISCTFCRSRKAVLENRADVKDARPWASNASIQHIGDRDANVRPQTASDKAESSARESPKNPKEKLSLDNLHNITFDNDNCIDESLFDPWIMNTGLDGGSATRSSSTDASSFDFAAREVAFSLQSSNAAMALPELSTVNTPLTSLSDLSPIDGVGELEPWEEARMAPDSDISWAMSADGHSTASTSPEALPLETRDKVRPRSSSCRCLLSSISFLERLVSGAASCESRIDRLLGDVREAIETLARFMACDRCVTQVELNLVLAMAARQISVICGKMANGYKTMHAMTSAGDKGSLRESQQRPGPEGSANSVIEISVSTYRVNQRERLYLLKSLVTLQIAELQQHINTMAWRHRNRPNPGQAGALREAKNQIKLAQMAISSNS</sequence>
<evidence type="ECO:0008006" key="4">
    <source>
        <dbReference type="Google" id="ProtNLM"/>
    </source>
</evidence>
<feature type="region of interest" description="Disordered" evidence="1">
    <location>
        <begin position="65"/>
        <end position="101"/>
    </location>
</feature>
<proteinExistence type="predicted"/>
<gene>
    <name evidence="2" type="ORF">FHL15_004870</name>
</gene>
<feature type="region of interest" description="Disordered" evidence="1">
    <location>
        <begin position="323"/>
        <end position="343"/>
    </location>
</feature>
<dbReference type="OrthoDB" id="4356994at2759"/>
<accession>A0A553I1N1</accession>
<name>A0A553I1N1_9PEZI</name>
<feature type="compositionally biased region" description="Basic and acidic residues" evidence="1">
    <location>
        <begin position="84"/>
        <end position="101"/>
    </location>
</feature>
<feature type="region of interest" description="Disordered" evidence="1">
    <location>
        <begin position="211"/>
        <end position="230"/>
    </location>
</feature>
<protein>
    <recommendedName>
        <fullName evidence="4">Aflatoxin regulatory protein domain-containing protein</fullName>
    </recommendedName>
</protein>
<dbReference type="EMBL" id="VFLP01000024">
    <property type="protein sequence ID" value="TRX94102.1"/>
    <property type="molecule type" value="Genomic_DNA"/>
</dbReference>
<comment type="caution">
    <text evidence="2">The sequence shown here is derived from an EMBL/GenBank/DDBJ whole genome shotgun (WGS) entry which is preliminary data.</text>
</comment>
<evidence type="ECO:0000313" key="2">
    <source>
        <dbReference type="EMBL" id="TRX94102.1"/>
    </source>
</evidence>
<organism evidence="2 3">
    <name type="scientific">Xylaria flabelliformis</name>
    <dbReference type="NCBI Taxonomy" id="2512241"/>
    <lineage>
        <taxon>Eukaryota</taxon>
        <taxon>Fungi</taxon>
        <taxon>Dikarya</taxon>
        <taxon>Ascomycota</taxon>
        <taxon>Pezizomycotina</taxon>
        <taxon>Sordariomycetes</taxon>
        <taxon>Xylariomycetidae</taxon>
        <taxon>Xylariales</taxon>
        <taxon>Xylariaceae</taxon>
        <taxon>Xylaria</taxon>
    </lineage>
</organism>